<evidence type="ECO:0000313" key="1">
    <source>
        <dbReference type="EMBL" id="EFE48220.1"/>
    </source>
</evidence>
<protein>
    <submittedName>
        <fullName evidence="1">Uncharacterized protein</fullName>
    </submittedName>
</protein>
<name>D4DVD7_NEIEG</name>
<reference evidence="1 2" key="1">
    <citation type="submission" date="2010-02" db="EMBL/GenBank/DDBJ databases">
        <authorList>
            <person name="Weinstock G."/>
            <person name="Sodergren E."/>
            <person name="Clifton S."/>
            <person name="Fulton L."/>
            <person name="Fulton B."/>
            <person name="Courtney L."/>
            <person name="Fronick C."/>
            <person name="Harrison M."/>
            <person name="Strong C."/>
            <person name="Farmer C."/>
            <person name="Delahaunty K."/>
            <person name="Markovic C."/>
            <person name="Hall O."/>
            <person name="Minx P."/>
            <person name="Tomlinson C."/>
            <person name="Mitreva M."/>
            <person name="Nelson J."/>
            <person name="Hou S."/>
            <person name="Wollam A."/>
            <person name="Pepin K.H."/>
            <person name="Johnson M."/>
            <person name="Bhonagiri V."/>
            <person name="Zhang X."/>
            <person name="Suruliraj S."/>
            <person name="Warren W."/>
            <person name="Chinwalla A."/>
            <person name="Mardis E.R."/>
            <person name="Wilson R.K."/>
        </authorList>
    </citation>
    <scope>NUCLEOTIDE SEQUENCE [LARGE SCALE GENOMIC DNA]</scope>
    <source>
        <strain evidence="1 2">ATCC 29315</strain>
    </source>
</reference>
<organism evidence="1 2">
    <name type="scientific">Neisseria elongata subsp. glycolytica ATCC 29315</name>
    <dbReference type="NCBI Taxonomy" id="546263"/>
    <lineage>
        <taxon>Bacteria</taxon>
        <taxon>Pseudomonadati</taxon>
        <taxon>Pseudomonadota</taxon>
        <taxon>Betaproteobacteria</taxon>
        <taxon>Neisseriales</taxon>
        <taxon>Neisseriaceae</taxon>
        <taxon>Neisseria</taxon>
    </lineage>
</organism>
<gene>
    <name evidence="1" type="ORF">NEIELOOT_03054</name>
</gene>
<sequence length="40" mass="4355">MDSGGIITRTLQSRPSETVFQTAFVLSCRVMAARILPIMG</sequence>
<evidence type="ECO:0000313" key="2">
    <source>
        <dbReference type="Proteomes" id="UP000005536"/>
    </source>
</evidence>
<dbReference type="EMBL" id="ADBF01000258">
    <property type="protein sequence ID" value="EFE48220.1"/>
    <property type="molecule type" value="Genomic_DNA"/>
</dbReference>
<comment type="caution">
    <text evidence="1">The sequence shown here is derived from an EMBL/GenBank/DDBJ whole genome shotgun (WGS) entry which is preliminary data.</text>
</comment>
<dbReference type="AlphaFoldDB" id="D4DVD7"/>
<dbReference type="Proteomes" id="UP000005536">
    <property type="component" value="Unassembled WGS sequence"/>
</dbReference>
<accession>D4DVD7</accession>
<proteinExistence type="predicted"/>